<dbReference type="OrthoDB" id="5951542at2759"/>
<dbReference type="PANTHER" id="PTHR12245">
    <property type="entry name" value="SPRY DOMAIN CONTAINING SOCS BOX PROTEIN"/>
    <property type="match status" value="1"/>
</dbReference>
<feature type="region of interest" description="Disordered" evidence="2">
    <location>
        <begin position="334"/>
        <end position="373"/>
    </location>
</feature>
<keyword evidence="5" id="KW-1185">Reference proteome</keyword>
<dbReference type="SUPFAM" id="SSF49899">
    <property type="entry name" value="Concanavalin A-like lectins/glucanases"/>
    <property type="match status" value="1"/>
</dbReference>
<dbReference type="InterPro" id="IPR043136">
    <property type="entry name" value="B30.2/SPRY_sf"/>
</dbReference>
<feature type="compositionally biased region" description="Basic and acidic residues" evidence="2">
    <location>
        <begin position="359"/>
        <end position="373"/>
    </location>
</feature>
<dbReference type="Gene3D" id="2.60.120.920">
    <property type="match status" value="1"/>
</dbReference>
<proteinExistence type="predicted"/>
<dbReference type="InterPro" id="IPR050672">
    <property type="entry name" value="FBXO45-Fsn/SPSB_families"/>
</dbReference>
<dbReference type="InterPro" id="IPR003877">
    <property type="entry name" value="SPRY_dom"/>
</dbReference>
<name>A0A8K0CAU9_IGNLU</name>
<dbReference type="Pfam" id="PF00622">
    <property type="entry name" value="SPRY"/>
    <property type="match status" value="1"/>
</dbReference>
<evidence type="ECO:0000256" key="1">
    <source>
        <dbReference type="ARBA" id="ARBA00022786"/>
    </source>
</evidence>
<reference evidence="4" key="1">
    <citation type="submission" date="2019-08" db="EMBL/GenBank/DDBJ databases">
        <title>The genome of the North American firefly Photinus pyralis.</title>
        <authorList>
            <consortium name="Photinus pyralis genome working group"/>
            <person name="Fallon T.R."/>
            <person name="Sander Lower S.E."/>
            <person name="Weng J.-K."/>
        </authorList>
    </citation>
    <scope>NUCLEOTIDE SEQUENCE</scope>
    <source>
        <strain evidence="4">TRF0915ILg1</strain>
        <tissue evidence="4">Whole body</tissue>
    </source>
</reference>
<dbReference type="GO" id="GO:0019005">
    <property type="term" value="C:SCF ubiquitin ligase complex"/>
    <property type="evidence" value="ECO:0007669"/>
    <property type="project" value="TreeGrafter"/>
</dbReference>
<dbReference type="SMART" id="SM00449">
    <property type="entry name" value="SPRY"/>
    <property type="match status" value="1"/>
</dbReference>
<dbReference type="Proteomes" id="UP000801492">
    <property type="component" value="Unassembled WGS sequence"/>
</dbReference>
<dbReference type="InterPro" id="IPR001870">
    <property type="entry name" value="B30.2/SPRY"/>
</dbReference>
<evidence type="ECO:0000256" key="2">
    <source>
        <dbReference type="SAM" id="MobiDB-lite"/>
    </source>
</evidence>
<dbReference type="InterPro" id="IPR035754">
    <property type="entry name" value="SPRY_SPSB3"/>
</dbReference>
<evidence type="ECO:0000313" key="5">
    <source>
        <dbReference type="Proteomes" id="UP000801492"/>
    </source>
</evidence>
<dbReference type="GO" id="GO:0043161">
    <property type="term" value="P:proteasome-mediated ubiquitin-dependent protein catabolic process"/>
    <property type="evidence" value="ECO:0007669"/>
    <property type="project" value="TreeGrafter"/>
</dbReference>
<accession>A0A8K0CAU9</accession>
<dbReference type="InterPro" id="IPR013320">
    <property type="entry name" value="ConA-like_dom_sf"/>
</dbReference>
<evidence type="ECO:0000313" key="4">
    <source>
        <dbReference type="EMBL" id="KAF2882066.1"/>
    </source>
</evidence>
<keyword evidence="1" id="KW-0833">Ubl conjugation pathway</keyword>
<evidence type="ECO:0000259" key="3">
    <source>
        <dbReference type="PROSITE" id="PS50188"/>
    </source>
</evidence>
<dbReference type="AlphaFoldDB" id="A0A8K0CAU9"/>
<dbReference type="CDD" id="cd12876">
    <property type="entry name" value="SPRY_SOCS3"/>
    <property type="match status" value="1"/>
</dbReference>
<organism evidence="4 5">
    <name type="scientific">Ignelater luminosus</name>
    <name type="common">Cucubano</name>
    <name type="synonym">Pyrophorus luminosus</name>
    <dbReference type="NCBI Taxonomy" id="2038154"/>
    <lineage>
        <taxon>Eukaryota</taxon>
        <taxon>Metazoa</taxon>
        <taxon>Ecdysozoa</taxon>
        <taxon>Arthropoda</taxon>
        <taxon>Hexapoda</taxon>
        <taxon>Insecta</taxon>
        <taxon>Pterygota</taxon>
        <taxon>Neoptera</taxon>
        <taxon>Endopterygota</taxon>
        <taxon>Coleoptera</taxon>
        <taxon>Polyphaga</taxon>
        <taxon>Elateriformia</taxon>
        <taxon>Elateroidea</taxon>
        <taxon>Elateridae</taxon>
        <taxon>Agrypninae</taxon>
        <taxon>Pyrophorini</taxon>
        <taxon>Ignelater</taxon>
    </lineage>
</organism>
<gene>
    <name evidence="4" type="ORF">ILUMI_24114</name>
</gene>
<sequence length="373" mass="42779">MEFVDIPVTVMIPHEHEYNDSMSWCNCSSTVSCKGDMLQCHCGEEWPIHEWNWEKDSSVNDVVLSNENRDVLFHPVYSSGTAAVKGQQQLKQNVHYYWEIKMLTNLYGTDVMVGVGTSKVVLSDWKLHFCSMLGYDSESWGYSYTGKIQHGKLTCQYGSRFSVGSLIGVHLDMCAGTLEYYLNRKPLGIAFRGLKNYELYPMVSSTAAQSAMRITCALSEVPTLQIECLKLISNNPILLKQYWSIPSLAKIMERKYFWLSPRPLKEEKPKLDLEDEVVLPVNYVDYNFVRRKRFCLGLLHYNTPRADPDHINYRQYLTTRESCSAERIVIADNETDSSNADNNDKPECSNKHTMKKCGNKLEETMKSDSSDVE</sequence>
<comment type="caution">
    <text evidence="4">The sequence shown here is derived from an EMBL/GenBank/DDBJ whole genome shotgun (WGS) entry which is preliminary data.</text>
</comment>
<dbReference type="PROSITE" id="PS50188">
    <property type="entry name" value="B302_SPRY"/>
    <property type="match status" value="1"/>
</dbReference>
<feature type="domain" description="B30.2/SPRY" evidence="3">
    <location>
        <begin position="30"/>
        <end position="221"/>
    </location>
</feature>
<protein>
    <recommendedName>
        <fullName evidence="3">B30.2/SPRY domain-containing protein</fullName>
    </recommendedName>
</protein>
<dbReference type="PANTHER" id="PTHR12245:SF5">
    <property type="entry name" value="SPRY DOMAIN-CONTAINING SOCS BOX PROTEIN 3"/>
    <property type="match status" value="1"/>
</dbReference>
<dbReference type="EMBL" id="VTPC01090656">
    <property type="protein sequence ID" value="KAF2882066.1"/>
    <property type="molecule type" value="Genomic_DNA"/>
</dbReference>